<dbReference type="SUPFAM" id="SSF51182">
    <property type="entry name" value="RmlC-like cupins"/>
    <property type="match status" value="1"/>
</dbReference>
<evidence type="ECO:0000313" key="4">
    <source>
        <dbReference type="EMBL" id="MDN5204699.1"/>
    </source>
</evidence>
<keyword evidence="5" id="KW-1185">Reference proteome</keyword>
<dbReference type="Pfam" id="PF02678">
    <property type="entry name" value="Pirin"/>
    <property type="match status" value="1"/>
</dbReference>
<proteinExistence type="inferred from homology"/>
<gene>
    <name evidence="4" type="ORF">QQ008_25130</name>
</gene>
<dbReference type="RefSeq" id="WP_346754722.1">
    <property type="nucleotide sequence ID" value="NZ_JAUJEA010000012.1"/>
</dbReference>
<dbReference type="PANTHER" id="PTHR13903:SF8">
    <property type="entry name" value="PIRIN"/>
    <property type="match status" value="1"/>
</dbReference>
<accession>A0ABT8KVA6</accession>
<organism evidence="4 5">
    <name type="scientific">Splendidivirga corallicola</name>
    <dbReference type="NCBI Taxonomy" id="3051826"/>
    <lineage>
        <taxon>Bacteria</taxon>
        <taxon>Pseudomonadati</taxon>
        <taxon>Bacteroidota</taxon>
        <taxon>Cytophagia</taxon>
        <taxon>Cytophagales</taxon>
        <taxon>Splendidivirgaceae</taxon>
        <taxon>Splendidivirga</taxon>
    </lineage>
</organism>
<dbReference type="CDD" id="cd02247">
    <property type="entry name" value="cupin_pirin_C"/>
    <property type="match status" value="1"/>
</dbReference>
<comment type="caution">
    <text evidence="4">The sequence shown here is derived from an EMBL/GenBank/DDBJ whole genome shotgun (WGS) entry which is preliminary data.</text>
</comment>
<evidence type="ECO:0000256" key="1">
    <source>
        <dbReference type="ARBA" id="ARBA00008416"/>
    </source>
</evidence>
<dbReference type="InterPro" id="IPR011051">
    <property type="entry name" value="RmlC_Cupin_sf"/>
</dbReference>
<sequence>MKRKLKRLQPPRNGIQYIVHPETREELSPFVFFDARTMHRHDEGLHIGMHPHSGIGILTYFNGGELLHEDTGGNNDTIREGGIQWIRAGGGVWHEEHYQKKPSVQSDSWPLTIHQLWLQLPPELEESSVEYQNIRPENLPIIDNVKVIAGTYKKIKSPLKVPFEMTYLDVVLEAGEHFTFSSPASQKTGFIFPRIGDIHLHGEKIPLGNLGILESNDGELLIEANSHSRFVLITTLPQKLPKVVQGGSMHTSKEAMKRSLDRIQKLQFGSKIF</sequence>
<evidence type="ECO:0000259" key="3">
    <source>
        <dbReference type="Pfam" id="PF02678"/>
    </source>
</evidence>
<name>A0ABT8KVA6_9BACT</name>
<reference evidence="4" key="1">
    <citation type="submission" date="2023-06" db="EMBL/GenBank/DDBJ databases">
        <title>Genomic of Parafulvivirga corallium.</title>
        <authorList>
            <person name="Wang G."/>
        </authorList>
    </citation>
    <scope>NUCLEOTIDE SEQUENCE</scope>
    <source>
        <strain evidence="4">BMA10</strain>
    </source>
</reference>
<dbReference type="EMBL" id="JAUJEA010000012">
    <property type="protein sequence ID" value="MDN5204699.1"/>
    <property type="molecule type" value="Genomic_DNA"/>
</dbReference>
<dbReference type="InterPro" id="IPR012093">
    <property type="entry name" value="Pirin"/>
</dbReference>
<dbReference type="Gene3D" id="2.60.120.10">
    <property type="entry name" value="Jelly Rolls"/>
    <property type="match status" value="1"/>
</dbReference>
<comment type="similarity">
    <text evidence="1 2">Belongs to the pirin family.</text>
</comment>
<protein>
    <submittedName>
        <fullName evidence="4">Pirin family protein</fullName>
    </submittedName>
</protein>
<dbReference type="InterPro" id="IPR003829">
    <property type="entry name" value="Pirin_N_dom"/>
</dbReference>
<dbReference type="InterPro" id="IPR014710">
    <property type="entry name" value="RmlC-like_jellyroll"/>
</dbReference>
<dbReference type="PIRSF" id="PIRSF006232">
    <property type="entry name" value="Pirin"/>
    <property type="match status" value="1"/>
</dbReference>
<dbReference type="PANTHER" id="PTHR13903">
    <property type="entry name" value="PIRIN-RELATED"/>
    <property type="match status" value="1"/>
</dbReference>
<feature type="domain" description="Pirin N-terminal" evidence="3">
    <location>
        <begin position="21"/>
        <end position="118"/>
    </location>
</feature>
<evidence type="ECO:0000256" key="2">
    <source>
        <dbReference type="RuleBase" id="RU003457"/>
    </source>
</evidence>
<dbReference type="Proteomes" id="UP001172082">
    <property type="component" value="Unassembled WGS sequence"/>
</dbReference>
<evidence type="ECO:0000313" key="5">
    <source>
        <dbReference type="Proteomes" id="UP001172082"/>
    </source>
</evidence>